<keyword evidence="4 6" id="KW-0472">Membrane</keyword>
<dbReference type="SUPFAM" id="SSF103481">
    <property type="entry name" value="Multidrug resistance efflux transporter EmrE"/>
    <property type="match status" value="2"/>
</dbReference>
<feature type="region of interest" description="Disordered" evidence="5">
    <location>
        <begin position="1"/>
        <end position="62"/>
    </location>
</feature>
<evidence type="ECO:0000256" key="5">
    <source>
        <dbReference type="SAM" id="MobiDB-lite"/>
    </source>
</evidence>
<feature type="region of interest" description="Disordered" evidence="5">
    <location>
        <begin position="133"/>
        <end position="172"/>
    </location>
</feature>
<dbReference type="InterPro" id="IPR037185">
    <property type="entry name" value="EmrE-like"/>
</dbReference>
<feature type="transmembrane region" description="Helical" evidence="6">
    <location>
        <begin position="188"/>
        <end position="213"/>
    </location>
</feature>
<dbReference type="PANTHER" id="PTHR22911">
    <property type="entry name" value="ACYL-MALONYL CONDENSING ENZYME-RELATED"/>
    <property type="match status" value="1"/>
</dbReference>
<feature type="region of interest" description="Disordered" evidence="5">
    <location>
        <begin position="504"/>
        <end position="551"/>
    </location>
</feature>
<dbReference type="Gene3D" id="1.10.3730.20">
    <property type="match status" value="1"/>
</dbReference>
<sequence length="551" mass="60361">MRSPSSDKSGSPHQPSELDGNIRNGIELVSSKPSGAAEVDKDKEKDLDRIEETQKKSKDKKKEKGTLYGVAVMLFSGFIYSWMSVCIAVAHNSYNYGSIESTGIKSVIQVLLVTLSVVSNDIKQNYCKTKKDQSKAAAQTSRSKDGRAVVNDESDDDNEDDEGNQSNDQLNPERGHLKFIREEMTWKIGIYLLALTTFGGIAALLFFLSVSVLPIGDALAIWGLAPIFTAFAAKLFLHEPITRIHFLSLFVAIVGVVCIAQPLIMFGHYSRHFQSQRHSFNLYTYTYIYIYMQRSSAGEQMAGYVCSIIGPLLLAFVFVLFRKLQAVPTAFLTYSQGFGGLICSLIMMGILSERPTPVLSWSQVFVVLGIGVSGFLGNTTMSLAGQLIPSGLSTLINQTEIVWTYLWQVTILHDSTNWITLVGVTAVIAAVVAVSIEQLKDTVSVAGQMQLQRLTNSVKFMKIKSMSSSDLADPNPNPNPRHSDSNDTASVDVEMKRLYSNNSTSFAVSISPQKSKSSKRNGKSNTIDSETHAMLDNDNASTGSSTNDEAL</sequence>
<protein>
    <recommendedName>
        <fullName evidence="7">EamA domain-containing protein</fullName>
    </recommendedName>
</protein>
<feature type="domain" description="EamA" evidence="7">
    <location>
        <begin position="302"/>
        <end position="435"/>
    </location>
</feature>
<comment type="caution">
    <text evidence="8">The sequence shown here is derived from an EMBL/GenBank/DDBJ whole genome shotgun (WGS) entry which is preliminary data.</text>
</comment>
<evidence type="ECO:0000259" key="7">
    <source>
        <dbReference type="Pfam" id="PF00892"/>
    </source>
</evidence>
<feature type="transmembrane region" description="Helical" evidence="6">
    <location>
        <begin position="383"/>
        <end position="406"/>
    </location>
</feature>
<feature type="transmembrane region" description="Helical" evidence="6">
    <location>
        <begin position="358"/>
        <end position="376"/>
    </location>
</feature>
<feature type="compositionally biased region" description="Polar residues" evidence="5">
    <location>
        <begin position="504"/>
        <end position="513"/>
    </location>
</feature>
<feature type="transmembrane region" description="Helical" evidence="6">
    <location>
        <begin position="219"/>
        <end position="237"/>
    </location>
</feature>
<feature type="compositionally biased region" description="Basic and acidic residues" evidence="5">
    <location>
        <begin position="38"/>
        <end position="62"/>
    </location>
</feature>
<evidence type="ECO:0000256" key="3">
    <source>
        <dbReference type="ARBA" id="ARBA00022989"/>
    </source>
</evidence>
<feature type="transmembrane region" description="Helical" evidence="6">
    <location>
        <begin position="244"/>
        <end position="264"/>
    </location>
</feature>
<feature type="transmembrane region" description="Helical" evidence="6">
    <location>
        <begin position="333"/>
        <end position="352"/>
    </location>
</feature>
<feature type="compositionally biased region" description="Polar residues" evidence="5">
    <location>
        <begin position="1"/>
        <end position="14"/>
    </location>
</feature>
<feature type="compositionally biased region" description="Polar residues" evidence="5">
    <location>
        <begin position="538"/>
        <end position="551"/>
    </location>
</feature>
<evidence type="ECO:0000256" key="2">
    <source>
        <dbReference type="ARBA" id="ARBA00022692"/>
    </source>
</evidence>
<keyword evidence="2 6" id="KW-0812">Transmembrane</keyword>
<name>X6MDG4_RETFI</name>
<evidence type="ECO:0000313" key="9">
    <source>
        <dbReference type="Proteomes" id="UP000023152"/>
    </source>
</evidence>
<dbReference type="PANTHER" id="PTHR22911:SF6">
    <property type="entry name" value="SOLUTE CARRIER FAMILY 35 MEMBER G1"/>
    <property type="match status" value="1"/>
</dbReference>
<evidence type="ECO:0000256" key="4">
    <source>
        <dbReference type="ARBA" id="ARBA00023136"/>
    </source>
</evidence>
<dbReference type="Proteomes" id="UP000023152">
    <property type="component" value="Unassembled WGS sequence"/>
</dbReference>
<dbReference type="Pfam" id="PF00892">
    <property type="entry name" value="EamA"/>
    <property type="match status" value="2"/>
</dbReference>
<feature type="domain" description="EamA" evidence="7">
    <location>
        <begin position="186"/>
        <end position="259"/>
    </location>
</feature>
<keyword evidence="3 6" id="KW-1133">Transmembrane helix</keyword>
<gene>
    <name evidence="8" type="ORF">RFI_25313</name>
</gene>
<dbReference type="AlphaFoldDB" id="X6MDG4"/>
<dbReference type="EMBL" id="ASPP01021764">
    <property type="protein sequence ID" value="ETO12063.1"/>
    <property type="molecule type" value="Genomic_DNA"/>
</dbReference>
<feature type="transmembrane region" description="Helical" evidence="6">
    <location>
        <begin position="65"/>
        <end position="90"/>
    </location>
</feature>
<feature type="region of interest" description="Disordered" evidence="5">
    <location>
        <begin position="467"/>
        <end position="487"/>
    </location>
</feature>
<organism evidence="8 9">
    <name type="scientific">Reticulomyxa filosa</name>
    <dbReference type="NCBI Taxonomy" id="46433"/>
    <lineage>
        <taxon>Eukaryota</taxon>
        <taxon>Sar</taxon>
        <taxon>Rhizaria</taxon>
        <taxon>Retaria</taxon>
        <taxon>Foraminifera</taxon>
        <taxon>Monothalamids</taxon>
        <taxon>Reticulomyxidae</taxon>
        <taxon>Reticulomyxa</taxon>
    </lineage>
</organism>
<evidence type="ECO:0000313" key="8">
    <source>
        <dbReference type="EMBL" id="ETO12063.1"/>
    </source>
</evidence>
<dbReference type="OrthoDB" id="306876at2759"/>
<keyword evidence="9" id="KW-1185">Reference proteome</keyword>
<feature type="compositionally biased region" description="Acidic residues" evidence="5">
    <location>
        <begin position="152"/>
        <end position="163"/>
    </location>
</feature>
<accession>X6MDG4</accession>
<dbReference type="GO" id="GO:0016020">
    <property type="term" value="C:membrane"/>
    <property type="evidence" value="ECO:0007669"/>
    <property type="project" value="UniProtKB-SubCell"/>
</dbReference>
<reference evidence="8 9" key="1">
    <citation type="journal article" date="2013" name="Curr. Biol.">
        <title>The Genome of the Foraminiferan Reticulomyxa filosa.</title>
        <authorList>
            <person name="Glockner G."/>
            <person name="Hulsmann N."/>
            <person name="Schleicher M."/>
            <person name="Noegel A.A."/>
            <person name="Eichinger L."/>
            <person name="Gallinger C."/>
            <person name="Pawlowski J."/>
            <person name="Sierra R."/>
            <person name="Euteneuer U."/>
            <person name="Pillet L."/>
            <person name="Moustafa A."/>
            <person name="Platzer M."/>
            <person name="Groth M."/>
            <person name="Szafranski K."/>
            <person name="Schliwa M."/>
        </authorList>
    </citation>
    <scope>NUCLEOTIDE SEQUENCE [LARGE SCALE GENOMIC DNA]</scope>
</reference>
<proteinExistence type="predicted"/>
<evidence type="ECO:0000256" key="6">
    <source>
        <dbReference type="SAM" id="Phobius"/>
    </source>
</evidence>
<dbReference type="InterPro" id="IPR000620">
    <property type="entry name" value="EamA_dom"/>
</dbReference>
<feature type="transmembrane region" description="Helical" evidence="6">
    <location>
        <begin position="418"/>
        <end position="436"/>
    </location>
</feature>
<comment type="subcellular location">
    <subcellularLocation>
        <location evidence="1">Membrane</location>
        <topology evidence="1">Multi-pass membrane protein</topology>
    </subcellularLocation>
</comment>
<feature type="transmembrane region" description="Helical" evidence="6">
    <location>
        <begin position="102"/>
        <end position="122"/>
    </location>
</feature>
<feature type="transmembrane region" description="Helical" evidence="6">
    <location>
        <begin position="301"/>
        <end position="321"/>
    </location>
</feature>
<evidence type="ECO:0000256" key="1">
    <source>
        <dbReference type="ARBA" id="ARBA00004141"/>
    </source>
</evidence>